<name>M0IPL0_9EURY</name>
<accession>M0IPL0</accession>
<evidence type="ECO:0000313" key="1">
    <source>
        <dbReference type="EMBL" id="ELZ98766.1"/>
    </source>
</evidence>
<dbReference type="EMBL" id="AOLN01000001">
    <property type="protein sequence ID" value="ELZ98766.1"/>
    <property type="molecule type" value="Genomic_DNA"/>
</dbReference>
<reference evidence="1 2" key="1">
    <citation type="journal article" date="2014" name="PLoS Genet.">
        <title>Phylogenetically driven sequencing of extremely halophilic archaea reveals strategies for static and dynamic osmo-response.</title>
        <authorList>
            <person name="Becker E.A."/>
            <person name="Seitzer P.M."/>
            <person name="Tritt A."/>
            <person name="Larsen D."/>
            <person name="Krusor M."/>
            <person name="Yao A.I."/>
            <person name="Wu D."/>
            <person name="Madern D."/>
            <person name="Eisen J.A."/>
            <person name="Darling A.E."/>
            <person name="Facciotti M.T."/>
        </authorList>
    </citation>
    <scope>NUCLEOTIDE SEQUENCE [LARGE SCALE GENOMIC DNA]</scope>
    <source>
        <strain evidence="1 2">ATCC BAA-1512</strain>
    </source>
</reference>
<dbReference type="STRING" id="662479.C440_00380"/>
<organism evidence="1 2">
    <name type="scientific">Haloferax mucosum ATCC BAA-1512</name>
    <dbReference type="NCBI Taxonomy" id="662479"/>
    <lineage>
        <taxon>Archaea</taxon>
        <taxon>Methanobacteriati</taxon>
        <taxon>Methanobacteriota</taxon>
        <taxon>Stenosarchaea group</taxon>
        <taxon>Halobacteria</taxon>
        <taxon>Halobacteriales</taxon>
        <taxon>Haloferacaceae</taxon>
        <taxon>Haloferax</taxon>
    </lineage>
</organism>
<comment type="caution">
    <text evidence="1">The sequence shown here is derived from an EMBL/GenBank/DDBJ whole genome shotgun (WGS) entry which is preliminary data.</text>
</comment>
<proteinExistence type="predicted"/>
<keyword evidence="2" id="KW-1185">Reference proteome</keyword>
<dbReference type="AlphaFoldDB" id="M0IPL0"/>
<dbReference type="PATRIC" id="fig|662479.7.peg.77"/>
<evidence type="ECO:0000313" key="2">
    <source>
        <dbReference type="Proteomes" id="UP000011550"/>
    </source>
</evidence>
<dbReference type="Proteomes" id="UP000011550">
    <property type="component" value="Unassembled WGS sequence"/>
</dbReference>
<gene>
    <name evidence="1" type="ORF">C440_00380</name>
</gene>
<protein>
    <submittedName>
        <fullName evidence="1">Uncharacterized protein</fullName>
    </submittedName>
</protein>
<sequence length="42" mass="5085">MREEHYQLVLDRKIDHPGKLSFERQCVVFCDETCAETWESRV</sequence>